<gene>
    <name evidence="6" type="ORF">FE839_23675</name>
</gene>
<dbReference type="Proteomes" id="UP000307430">
    <property type="component" value="Unassembled WGS sequence"/>
</dbReference>
<keyword evidence="3" id="KW-0804">Transcription</keyword>
<dbReference type="Pfam" id="PF00440">
    <property type="entry name" value="TetR_N"/>
    <property type="match status" value="1"/>
</dbReference>
<dbReference type="RefSeq" id="WP_138363176.1">
    <property type="nucleotide sequence ID" value="NZ_VCHQ01000041.1"/>
</dbReference>
<evidence type="ECO:0000256" key="2">
    <source>
        <dbReference type="ARBA" id="ARBA00023125"/>
    </source>
</evidence>
<feature type="DNA-binding region" description="H-T-H motif" evidence="4">
    <location>
        <begin position="34"/>
        <end position="53"/>
    </location>
</feature>
<dbReference type="PANTHER" id="PTHR30055:SF234">
    <property type="entry name" value="HTH-TYPE TRANSCRIPTIONAL REGULATOR BETI"/>
    <property type="match status" value="1"/>
</dbReference>
<evidence type="ECO:0000259" key="5">
    <source>
        <dbReference type="PROSITE" id="PS50977"/>
    </source>
</evidence>
<dbReference type="AlphaFoldDB" id="A0A5R9L8D3"/>
<comment type="caution">
    <text evidence="6">The sequence shown here is derived from an EMBL/GenBank/DDBJ whole genome shotgun (WGS) entry which is preliminary data.</text>
</comment>
<dbReference type="Gene3D" id="1.10.357.10">
    <property type="entry name" value="Tetracycline Repressor, domain 2"/>
    <property type="match status" value="1"/>
</dbReference>
<keyword evidence="1" id="KW-0805">Transcription regulation</keyword>
<evidence type="ECO:0000256" key="1">
    <source>
        <dbReference type="ARBA" id="ARBA00023015"/>
    </source>
</evidence>
<dbReference type="GO" id="GO:0003700">
    <property type="term" value="F:DNA-binding transcription factor activity"/>
    <property type="evidence" value="ECO:0007669"/>
    <property type="project" value="TreeGrafter"/>
</dbReference>
<dbReference type="EMBL" id="VCHQ01000041">
    <property type="protein sequence ID" value="TLV04890.1"/>
    <property type="molecule type" value="Genomic_DNA"/>
</dbReference>
<dbReference type="InterPro" id="IPR050109">
    <property type="entry name" value="HTH-type_TetR-like_transc_reg"/>
</dbReference>
<accession>A0A5R9L8D3</accession>
<dbReference type="PANTHER" id="PTHR30055">
    <property type="entry name" value="HTH-TYPE TRANSCRIPTIONAL REGULATOR RUTR"/>
    <property type="match status" value="1"/>
</dbReference>
<dbReference type="InterPro" id="IPR001647">
    <property type="entry name" value="HTH_TetR"/>
</dbReference>
<keyword evidence="7" id="KW-1185">Reference proteome</keyword>
<reference evidence="6 7" key="1">
    <citation type="submission" date="2019-05" db="EMBL/GenBank/DDBJ databases">
        <title>Genome sequence of Klebsiella sp strain TOUT106.</title>
        <authorList>
            <person name="Rahi P."/>
            <person name="Chaudhari D."/>
        </authorList>
    </citation>
    <scope>NUCLEOTIDE SEQUENCE [LARGE SCALE GENOMIC DNA]</scope>
    <source>
        <strain evidence="6 7">TOUT106</strain>
    </source>
</reference>
<dbReference type="GO" id="GO:0000976">
    <property type="term" value="F:transcription cis-regulatory region binding"/>
    <property type="evidence" value="ECO:0007669"/>
    <property type="project" value="TreeGrafter"/>
</dbReference>
<sequence length="205" mass="23033">MSDKVIYVSRKQMKTRALMVEQAMALFAQGLEPGVAEVAEKAGVSRSTAYRYFPTRNALVMAMVEESLGPVMNWQPAQQCADERVCSLLAFAWPRIFMHEGVLRAALKVSLEQWAESRKEGGTEQMFTRGNRLRLLTKALQPLESRLAPEKMQMLLNALAVIYGTESLVVLKDIAHCSDDDVMDITEWMAMAMLEKALRENSEGD</sequence>
<evidence type="ECO:0000256" key="3">
    <source>
        <dbReference type="ARBA" id="ARBA00023163"/>
    </source>
</evidence>
<keyword evidence="2 4" id="KW-0238">DNA-binding</keyword>
<dbReference type="SUPFAM" id="SSF46689">
    <property type="entry name" value="Homeodomain-like"/>
    <property type="match status" value="1"/>
</dbReference>
<evidence type="ECO:0000313" key="6">
    <source>
        <dbReference type="EMBL" id="TLV04890.1"/>
    </source>
</evidence>
<evidence type="ECO:0000256" key="4">
    <source>
        <dbReference type="PROSITE-ProRule" id="PRU00335"/>
    </source>
</evidence>
<protein>
    <submittedName>
        <fullName evidence="6">TetR/AcrR family transcriptional regulator</fullName>
    </submittedName>
</protein>
<proteinExistence type="predicted"/>
<dbReference type="PROSITE" id="PS50977">
    <property type="entry name" value="HTH_TETR_2"/>
    <property type="match status" value="1"/>
</dbReference>
<name>A0A5R9L8D3_9ENTR</name>
<evidence type="ECO:0000313" key="7">
    <source>
        <dbReference type="Proteomes" id="UP000307430"/>
    </source>
</evidence>
<feature type="domain" description="HTH tetR-type" evidence="5">
    <location>
        <begin position="13"/>
        <end position="71"/>
    </location>
</feature>
<dbReference type="InterPro" id="IPR009057">
    <property type="entry name" value="Homeodomain-like_sf"/>
</dbReference>
<organism evidence="6 7">
    <name type="scientific">Klebsiella indica</name>
    <dbReference type="NCBI Taxonomy" id="2582917"/>
    <lineage>
        <taxon>Bacteria</taxon>
        <taxon>Pseudomonadati</taxon>
        <taxon>Pseudomonadota</taxon>
        <taxon>Gammaproteobacteria</taxon>
        <taxon>Enterobacterales</taxon>
        <taxon>Enterobacteriaceae</taxon>
        <taxon>Klebsiella/Raoultella group</taxon>
        <taxon>Klebsiella</taxon>
    </lineage>
</organism>